<dbReference type="Pfam" id="PF16810">
    <property type="entry name" value="RXLR"/>
    <property type="match status" value="1"/>
</dbReference>
<feature type="non-terminal residue" evidence="6">
    <location>
        <position position="1"/>
    </location>
</feature>
<comment type="domain">
    <text evidence="5">The RxLR-dEER motif acts to carry the protein into the host cell cytoplasm through binding to cell surface phosphatidylinositol-3-phosphate.</text>
</comment>
<dbReference type="Proteomes" id="UP000028582">
    <property type="component" value="Unassembled WGS sequence"/>
</dbReference>
<protein>
    <recommendedName>
        <fullName evidence="5">RxLR effector protein</fullName>
    </recommendedName>
</protein>
<accession>A0A080ZUY1</accession>
<evidence type="ECO:0000313" key="7">
    <source>
        <dbReference type="Proteomes" id="UP000028582"/>
    </source>
</evidence>
<dbReference type="AlphaFoldDB" id="A0A080ZUY1"/>
<evidence type="ECO:0000256" key="3">
    <source>
        <dbReference type="ARBA" id="ARBA00022525"/>
    </source>
</evidence>
<evidence type="ECO:0000256" key="5">
    <source>
        <dbReference type="RuleBase" id="RU367124"/>
    </source>
</evidence>
<dbReference type="EMBL" id="ANJA01002336">
    <property type="protein sequence ID" value="ETO70442.1"/>
    <property type="molecule type" value="Genomic_DNA"/>
</dbReference>
<proteinExistence type="inferred from homology"/>
<reference evidence="6 7" key="1">
    <citation type="submission" date="2013-11" db="EMBL/GenBank/DDBJ databases">
        <title>The Genome Sequence of Phytophthora parasitica P1976.</title>
        <authorList>
            <consortium name="The Broad Institute Genomics Platform"/>
            <person name="Russ C."/>
            <person name="Tyler B."/>
            <person name="Panabieres F."/>
            <person name="Shan W."/>
            <person name="Tripathy S."/>
            <person name="Grunwald N."/>
            <person name="Machado M."/>
            <person name="Johnson C.S."/>
            <person name="Walker B."/>
            <person name="Young S."/>
            <person name="Zeng Q."/>
            <person name="Gargeya S."/>
            <person name="Fitzgerald M."/>
            <person name="Haas B."/>
            <person name="Abouelleil A."/>
            <person name="Allen A.W."/>
            <person name="Alvarado L."/>
            <person name="Arachchi H.M."/>
            <person name="Berlin A.M."/>
            <person name="Chapman S.B."/>
            <person name="Gainer-Dewar J."/>
            <person name="Goldberg J."/>
            <person name="Griggs A."/>
            <person name="Gujja S."/>
            <person name="Hansen M."/>
            <person name="Howarth C."/>
            <person name="Imamovic A."/>
            <person name="Ireland A."/>
            <person name="Larimer J."/>
            <person name="McCowan C."/>
            <person name="Murphy C."/>
            <person name="Pearson M."/>
            <person name="Poon T.W."/>
            <person name="Priest M."/>
            <person name="Roberts A."/>
            <person name="Saif S."/>
            <person name="Shea T."/>
            <person name="Sisk P."/>
            <person name="Sykes S."/>
            <person name="Wortman J."/>
            <person name="Nusbaum C."/>
            <person name="Birren B."/>
        </authorList>
    </citation>
    <scope>NUCLEOTIDE SEQUENCE [LARGE SCALE GENOMIC DNA]</scope>
    <source>
        <strain evidence="6 7">P1976</strain>
    </source>
</reference>
<comment type="function">
    <text evidence="5">Effector that suppresses plant defense responses during pathogen infection.</text>
</comment>
<gene>
    <name evidence="6" type="ORF">F444_13075</name>
</gene>
<dbReference type="InterPro" id="IPR031825">
    <property type="entry name" value="RXLR"/>
</dbReference>
<keyword evidence="3 5" id="KW-0964">Secreted</keyword>
<name>A0A080ZUY1_PHYNI</name>
<keyword evidence="4" id="KW-0732">Signal</keyword>
<evidence type="ECO:0000256" key="1">
    <source>
        <dbReference type="ARBA" id="ARBA00004613"/>
    </source>
</evidence>
<evidence type="ECO:0000256" key="4">
    <source>
        <dbReference type="ARBA" id="ARBA00022729"/>
    </source>
</evidence>
<organism evidence="6 7">
    <name type="scientific">Phytophthora nicotianae P1976</name>
    <dbReference type="NCBI Taxonomy" id="1317066"/>
    <lineage>
        <taxon>Eukaryota</taxon>
        <taxon>Sar</taxon>
        <taxon>Stramenopiles</taxon>
        <taxon>Oomycota</taxon>
        <taxon>Peronosporomycetes</taxon>
        <taxon>Peronosporales</taxon>
        <taxon>Peronosporaceae</taxon>
        <taxon>Phytophthora</taxon>
    </lineage>
</organism>
<comment type="caution">
    <text evidence="6">The sequence shown here is derived from an EMBL/GenBank/DDBJ whole genome shotgun (WGS) entry which is preliminary data.</text>
</comment>
<evidence type="ECO:0000256" key="2">
    <source>
        <dbReference type="ARBA" id="ARBA00010400"/>
    </source>
</evidence>
<dbReference type="OrthoDB" id="106142at2759"/>
<evidence type="ECO:0000313" key="6">
    <source>
        <dbReference type="EMBL" id="ETO70442.1"/>
    </source>
</evidence>
<comment type="similarity">
    <text evidence="2 5">Belongs to the RxLR effector family.</text>
</comment>
<sequence>SGVTSAGAASTQNTMIAVNEIKEIKTSGPTERFLRRHDELGAEAMEERIATGPIALNNRMINKLAKLEDKVVDPKLADKLLEGTILQKKLDSALSLSGRNKLFESLRAEGVDPNALSKVIKMHPAIEKKYRIVYTMHEGYVKVADAKRLAKLKRKRTDS</sequence>
<comment type="subcellular location">
    <subcellularLocation>
        <location evidence="1 5">Secreted</location>
    </subcellularLocation>
</comment>